<evidence type="ECO:0000256" key="10">
    <source>
        <dbReference type="ARBA" id="ARBA00023315"/>
    </source>
</evidence>
<evidence type="ECO:0000256" key="6">
    <source>
        <dbReference type="ARBA" id="ARBA00022824"/>
    </source>
</evidence>
<dbReference type="InterPro" id="IPR007130">
    <property type="entry name" value="DAGAT"/>
</dbReference>
<dbReference type="PANTHER" id="PTHR12317">
    <property type="entry name" value="DIACYLGLYCEROL O-ACYLTRANSFERASE"/>
    <property type="match status" value="1"/>
</dbReference>
<keyword evidence="9 11" id="KW-0472">Membrane</keyword>
<evidence type="ECO:0000256" key="5">
    <source>
        <dbReference type="ARBA" id="ARBA00022692"/>
    </source>
</evidence>
<evidence type="ECO:0000256" key="3">
    <source>
        <dbReference type="ARBA" id="ARBA00022516"/>
    </source>
</evidence>
<dbReference type="Gramene" id="KJB38866">
    <property type="protein sequence ID" value="KJB38866"/>
    <property type="gene ID" value="B456_007G0641001"/>
</dbReference>
<dbReference type="GO" id="GO:0005789">
    <property type="term" value="C:endoplasmic reticulum membrane"/>
    <property type="evidence" value="ECO:0007669"/>
    <property type="project" value="UniProtKB-SubCell"/>
</dbReference>
<evidence type="ECO:0000256" key="9">
    <source>
        <dbReference type="ARBA" id="ARBA00023136"/>
    </source>
</evidence>
<dbReference type="STRING" id="29730.A0A0D2SAM2"/>
<evidence type="ECO:0000256" key="2">
    <source>
        <dbReference type="ARBA" id="ARBA00005420"/>
    </source>
</evidence>
<keyword evidence="4 11" id="KW-0808">Transferase</keyword>
<comment type="subcellular location">
    <subcellularLocation>
        <location evidence="1 11">Endoplasmic reticulum membrane</location>
        <topology evidence="1 11">Multi-pass membrane protein</topology>
    </subcellularLocation>
</comment>
<keyword evidence="3" id="KW-0444">Lipid biosynthesis</keyword>
<dbReference type="EC" id="2.3.1.-" evidence="11"/>
<sequence length="330" mass="37628">MVEERVENKTYAAGSGYREFNGRNEFSSNVLHGILACALWIGALHFDFYLLVFSLLCLPFSKFLLVVGLLLVFAVVPIDHNSKFGLRLARYICRNMSNYFPTTLHVEDINYFQPDRAYVFGYEPHSVLPIGVVTLAERTGFMPLPKLKCLTTSPVFYTPFLRHIWTWLGASPATRKNFCSLLEAGYSCIVVPGGVQETFLMQHDSEVAFLKSRRGFVRIAMEMGCPLVPVFAFGQSHAYKWWKPGGKLILQLSRAIKFVPMLFWGAFGTPIPYQRPMHVVVGKPIYLKKNPQPTAEEVLEVHDQFVKALEDLFERHKARVGYDDLHLKIL</sequence>
<keyword evidence="8" id="KW-0443">Lipid metabolism</keyword>
<reference evidence="12 13" key="1">
    <citation type="journal article" date="2012" name="Nature">
        <title>Repeated polyploidization of Gossypium genomes and the evolution of spinnable cotton fibres.</title>
        <authorList>
            <person name="Paterson A.H."/>
            <person name="Wendel J.F."/>
            <person name="Gundlach H."/>
            <person name="Guo H."/>
            <person name="Jenkins J."/>
            <person name="Jin D."/>
            <person name="Llewellyn D."/>
            <person name="Showmaker K.C."/>
            <person name="Shu S."/>
            <person name="Udall J."/>
            <person name="Yoo M.J."/>
            <person name="Byers R."/>
            <person name="Chen W."/>
            <person name="Doron-Faigenboim A."/>
            <person name="Duke M.V."/>
            <person name="Gong L."/>
            <person name="Grimwood J."/>
            <person name="Grover C."/>
            <person name="Grupp K."/>
            <person name="Hu G."/>
            <person name="Lee T.H."/>
            <person name="Li J."/>
            <person name="Lin L."/>
            <person name="Liu T."/>
            <person name="Marler B.S."/>
            <person name="Page J.T."/>
            <person name="Roberts A.W."/>
            <person name="Romanel E."/>
            <person name="Sanders W.S."/>
            <person name="Szadkowski E."/>
            <person name="Tan X."/>
            <person name="Tang H."/>
            <person name="Xu C."/>
            <person name="Wang J."/>
            <person name="Wang Z."/>
            <person name="Zhang D."/>
            <person name="Zhang L."/>
            <person name="Ashrafi H."/>
            <person name="Bedon F."/>
            <person name="Bowers J.E."/>
            <person name="Brubaker C.L."/>
            <person name="Chee P.W."/>
            <person name="Das S."/>
            <person name="Gingle A.R."/>
            <person name="Haigler C.H."/>
            <person name="Harker D."/>
            <person name="Hoffmann L.V."/>
            <person name="Hovav R."/>
            <person name="Jones D.C."/>
            <person name="Lemke C."/>
            <person name="Mansoor S."/>
            <person name="ur Rahman M."/>
            <person name="Rainville L.N."/>
            <person name="Rambani A."/>
            <person name="Reddy U.K."/>
            <person name="Rong J.K."/>
            <person name="Saranga Y."/>
            <person name="Scheffler B.E."/>
            <person name="Scheffler J.A."/>
            <person name="Stelly D.M."/>
            <person name="Triplett B.A."/>
            <person name="Van Deynze A."/>
            <person name="Vaslin M.F."/>
            <person name="Waghmare V.N."/>
            <person name="Walford S.A."/>
            <person name="Wright R.J."/>
            <person name="Zaki E.A."/>
            <person name="Zhang T."/>
            <person name="Dennis E.S."/>
            <person name="Mayer K.F."/>
            <person name="Peterson D.G."/>
            <person name="Rokhsar D.S."/>
            <person name="Wang X."/>
            <person name="Schmutz J."/>
        </authorList>
    </citation>
    <scope>NUCLEOTIDE SEQUENCE [LARGE SCALE GENOMIC DNA]</scope>
</reference>
<evidence type="ECO:0000313" key="13">
    <source>
        <dbReference type="Proteomes" id="UP000032304"/>
    </source>
</evidence>
<keyword evidence="10" id="KW-0012">Acyltransferase</keyword>
<dbReference type="OrthoDB" id="264532at2759"/>
<protein>
    <recommendedName>
        <fullName evidence="11">Acyltransferase</fullName>
        <ecNumber evidence="11">2.3.1.-</ecNumber>
    </recommendedName>
</protein>
<dbReference type="KEGG" id="gra:105802315"/>
<keyword evidence="5 11" id="KW-0812">Transmembrane</keyword>
<name>A0A0D2SAM2_GOSRA</name>
<dbReference type="EMBL" id="CM001746">
    <property type="protein sequence ID" value="KJB38866.1"/>
    <property type="molecule type" value="Genomic_DNA"/>
</dbReference>
<dbReference type="Proteomes" id="UP000032304">
    <property type="component" value="Chromosome 7"/>
</dbReference>
<accession>A0A0D2SAM2</accession>
<dbReference type="CDD" id="cd07987">
    <property type="entry name" value="LPLAT_MGAT-like"/>
    <property type="match status" value="1"/>
</dbReference>
<dbReference type="GO" id="GO:0004144">
    <property type="term" value="F:diacylglycerol O-acyltransferase activity"/>
    <property type="evidence" value="ECO:0007669"/>
    <property type="project" value="TreeGrafter"/>
</dbReference>
<dbReference type="OMA" id="WIKNWTL"/>
<gene>
    <name evidence="12" type="ORF">B456_007G0641001</name>
</gene>
<keyword evidence="6 11" id="KW-0256">Endoplasmic reticulum</keyword>
<organism evidence="12 13">
    <name type="scientific">Gossypium raimondii</name>
    <name type="common">Peruvian cotton</name>
    <name type="synonym">Gossypium klotzschianum subsp. raimondii</name>
    <dbReference type="NCBI Taxonomy" id="29730"/>
    <lineage>
        <taxon>Eukaryota</taxon>
        <taxon>Viridiplantae</taxon>
        <taxon>Streptophyta</taxon>
        <taxon>Embryophyta</taxon>
        <taxon>Tracheophyta</taxon>
        <taxon>Spermatophyta</taxon>
        <taxon>Magnoliopsida</taxon>
        <taxon>eudicotyledons</taxon>
        <taxon>Gunneridae</taxon>
        <taxon>Pentapetalae</taxon>
        <taxon>rosids</taxon>
        <taxon>malvids</taxon>
        <taxon>Malvales</taxon>
        <taxon>Malvaceae</taxon>
        <taxon>Malvoideae</taxon>
        <taxon>Gossypium</taxon>
    </lineage>
</organism>
<keyword evidence="7 11" id="KW-1133">Transmembrane helix</keyword>
<evidence type="ECO:0000256" key="8">
    <source>
        <dbReference type="ARBA" id="ARBA00023098"/>
    </source>
</evidence>
<feature type="transmembrane region" description="Helical" evidence="11">
    <location>
        <begin position="26"/>
        <end position="46"/>
    </location>
</feature>
<evidence type="ECO:0000256" key="11">
    <source>
        <dbReference type="RuleBase" id="RU367023"/>
    </source>
</evidence>
<evidence type="ECO:0000256" key="7">
    <source>
        <dbReference type="ARBA" id="ARBA00022989"/>
    </source>
</evidence>
<feature type="transmembrane region" description="Helical" evidence="11">
    <location>
        <begin position="52"/>
        <end position="78"/>
    </location>
</feature>
<dbReference type="GO" id="GO:0019432">
    <property type="term" value="P:triglyceride biosynthetic process"/>
    <property type="evidence" value="ECO:0007669"/>
    <property type="project" value="TreeGrafter"/>
</dbReference>
<dbReference type="Pfam" id="PF03982">
    <property type="entry name" value="DAGAT"/>
    <property type="match status" value="1"/>
</dbReference>
<proteinExistence type="inferred from homology"/>
<evidence type="ECO:0000313" key="12">
    <source>
        <dbReference type="EMBL" id="KJB38866.1"/>
    </source>
</evidence>
<keyword evidence="13" id="KW-1185">Reference proteome</keyword>
<dbReference type="PANTHER" id="PTHR12317:SF63">
    <property type="entry name" value="DIACYLGLYCEROL O-ACYLTRANSFERASE 2"/>
    <property type="match status" value="1"/>
</dbReference>
<evidence type="ECO:0000256" key="1">
    <source>
        <dbReference type="ARBA" id="ARBA00004477"/>
    </source>
</evidence>
<evidence type="ECO:0000256" key="4">
    <source>
        <dbReference type="ARBA" id="ARBA00022679"/>
    </source>
</evidence>
<comment type="similarity">
    <text evidence="2 11">Belongs to the diacylglycerol acyltransferase family.</text>
</comment>
<dbReference type="AlphaFoldDB" id="A0A0D2SAM2"/>